<dbReference type="GeneID" id="33061404"/>
<dbReference type="Gene3D" id="3.40.1410.10">
    <property type="entry name" value="Chorismate lyase-like"/>
    <property type="match status" value="1"/>
</dbReference>
<reference evidence="11" key="4">
    <citation type="submission" date="2020-03" db="EMBL/GenBank/DDBJ databases">
        <title>SpeciesPrimer: A bioinformatics pipeline dedicated to the design of qPCR primers for the quantification of bacterial species.</title>
        <authorList>
            <person name="Dreier M."/>
            <person name="Berthoud H."/>
            <person name="Shani N."/>
            <person name="Wechsler D."/>
            <person name="Junier P."/>
        </authorList>
    </citation>
    <scope>NUCLEOTIDE SEQUENCE [LARGE SCALE GENOMIC DNA]</scope>
    <source>
        <strain evidence="11">FAM13073</strain>
    </source>
</reference>
<dbReference type="OMA" id="IDINYTC"/>
<reference evidence="6" key="2">
    <citation type="submission" date="2019-10" db="EMBL/GenBank/DDBJ databases">
        <authorList>
            <person name="Irmler S."/>
            <person name="Berthoud H."/>
            <person name="Roetschi A."/>
            <person name="Arias E."/>
            <person name="Shani N."/>
            <person name="Wuethrich D."/>
            <person name="Bruggmann R."/>
        </authorList>
    </citation>
    <scope>NUCLEOTIDE SEQUENCE</scope>
    <source>
        <strain evidence="6">FAM13073</strain>
    </source>
</reference>
<reference evidence="8" key="5">
    <citation type="submission" date="2020-11" db="EMBL/GenBank/DDBJ databases">
        <title>Antibiotic susceptibility profiles of Pediococcus pentosaceus from various origins and their implications for the safety assessment of strains with food-technology applications.</title>
        <authorList>
            <person name="Shani N."/>
            <person name="Oberhaensli S."/>
            <person name="Arias E."/>
        </authorList>
    </citation>
    <scope>NUCLEOTIDE SEQUENCE</scope>
    <source>
        <strain evidence="8">FAM 19164</strain>
        <strain evidence="7">FAM 24207</strain>
    </source>
</reference>
<reference evidence="9 13" key="6">
    <citation type="submission" date="2023-02" db="EMBL/GenBank/DDBJ databases">
        <title>Comparative genomics and fermentation flavor characterization of five lactic acid bacteria reveal flavor biosynthesis metabolic pathways in fermented muskmelon puree.</title>
        <authorList>
            <person name="Yuan L."/>
            <person name="Li M."/>
            <person name="Xu X."/>
            <person name="Lao F."/>
            <person name="Wu J."/>
        </authorList>
    </citation>
    <scope>NUCLEOTIDE SEQUENCE [LARGE SCALE GENOMIC DNA]</scope>
    <source>
        <strain evidence="9 13">Ca-4</strain>
    </source>
</reference>
<evidence type="ECO:0000313" key="10">
    <source>
        <dbReference type="Proteomes" id="UP000196118"/>
    </source>
</evidence>
<dbReference type="RefSeq" id="WP_002832705.1">
    <property type="nucleotide sequence ID" value="NZ_BEWQ01000006.1"/>
</dbReference>
<evidence type="ECO:0000256" key="3">
    <source>
        <dbReference type="ARBA" id="ARBA00023163"/>
    </source>
</evidence>
<dbReference type="GO" id="GO:0003700">
    <property type="term" value="F:DNA-binding transcription factor activity"/>
    <property type="evidence" value="ECO:0007669"/>
    <property type="project" value="InterPro"/>
</dbReference>
<evidence type="ECO:0000313" key="8">
    <source>
        <dbReference type="EMBL" id="MBF7127550.1"/>
    </source>
</evidence>
<dbReference type="SUPFAM" id="SSF64288">
    <property type="entry name" value="Chorismate lyase-like"/>
    <property type="match status" value="1"/>
</dbReference>
<dbReference type="Proteomes" id="UP000196118">
    <property type="component" value="Chromosome"/>
</dbReference>
<dbReference type="EMBL" id="JADOFP010000004">
    <property type="protein sequence ID" value="MBF7115133.1"/>
    <property type="molecule type" value="Genomic_DNA"/>
</dbReference>
<dbReference type="SMART" id="SM00345">
    <property type="entry name" value="HTH_GNTR"/>
    <property type="match status" value="1"/>
</dbReference>
<dbReference type="GO" id="GO:0045892">
    <property type="term" value="P:negative regulation of DNA-templated transcription"/>
    <property type="evidence" value="ECO:0007669"/>
    <property type="project" value="TreeGrafter"/>
</dbReference>
<evidence type="ECO:0000313" key="5">
    <source>
        <dbReference type="EMBL" id="ARW20457.1"/>
    </source>
</evidence>
<dbReference type="Proteomes" id="UP001194632">
    <property type="component" value="Unassembled WGS sequence"/>
</dbReference>
<evidence type="ECO:0000256" key="2">
    <source>
        <dbReference type="ARBA" id="ARBA00023125"/>
    </source>
</evidence>
<evidence type="ECO:0000313" key="6">
    <source>
        <dbReference type="EMBL" id="KAF0413364.1"/>
    </source>
</evidence>
<dbReference type="PRINTS" id="PR00035">
    <property type="entry name" value="HTHGNTR"/>
</dbReference>
<dbReference type="Proteomes" id="UP001214131">
    <property type="component" value="Chromosome"/>
</dbReference>
<dbReference type="Proteomes" id="UP000743107">
    <property type="component" value="Unassembled WGS sequence"/>
</dbReference>
<dbReference type="GO" id="GO:0003677">
    <property type="term" value="F:DNA binding"/>
    <property type="evidence" value="ECO:0007669"/>
    <property type="project" value="UniProtKB-KW"/>
</dbReference>
<reference evidence="6" key="3">
    <citation type="submission" date="2019-12" db="EMBL/GenBank/DDBJ databases">
        <title>SpeciesPrimer: A bioinformatics pipeline dedicated to the design of qPCR primers for the quantification of bacterial species.</title>
        <authorList>
            <person name="Dreier M."/>
            <person name="Berthoud H."/>
            <person name="Shani N."/>
            <person name="Wechsler D."/>
            <person name="Junier P."/>
        </authorList>
    </citation>
    <scope>NUCLEOTIDE SEQUENCE</scope>
    <source>
        <strain evidence="6">FAM13073</strain>
    </source>
</reference>
<keyword evidence="1" id="KW-0805">Transcription regulation</keyword>
<dbReference type="PANTHER" id="PTHR44846">
    <property type="entry name" value="MANNOSYL-D-GLYCERATE TRANSPORT/METABOLISM SYSTEM REPRESSOR MNGR-RELATED"/>
    <property type="match status" value="1"/>
</dbReference>
<evidence type="ECO:0000256" key="1">
    <source>
        <dbReference type="ARBA" id="ARBA00023015"/>
    </source>
</evidence>
<evidence type="ECO:0000313" key="12">
    <source>
        <dbReference type="Proteomes" id="UP000743107"/>
    </source>
</evidence>
<keyword evidence="2" id="KW-0238">DNA-binding</keyword>
<dbReference type="Proteomes" id="UP000472573">
    <property type="component" value="Unassembled WGS sequence"/>
</dbReference>
<dbReference type="EMBL" id="CP118739">
    <property type="protein sequence ID" value="WEA57902.1"/>
    <property type="molecule type" value="Genomic_DNA"/>
</dbReference>
<dbReference type="EMBL" id="JADOFV010000003">
    <property type="protein sequence ID" value="MBF7127550.1"/>
    <property type="molecule type" value="Genomic_DNA"/>
</dbReference>
<dbReference type="InterPro" id="IPR028978">
    <property type="entry name" value="Chorismate_lyase_/UTRA_dom_sf"/>
</dbReference>
<evidence type="ECO:0000313" key="11">
    <source>
        <dbReference type="Proteomes" id="UP000472573"/>
    </source>
</evidence>
<dbReference type="PROSITE" id="PS50949">
    <property type="entry name" value="HTH_GNTR"/>
    <property type="match status" value="1"/>
</dbReference>
<protein>
    <submittedName>
        <fullName evidence="5">Arabinose metabolism transcriptional repressor</fullName>
    </submittedName>
    <submittedName>
        <fullName evidence="8">GntR family transcriptional regulator</fullName>
    </submittedName>
    <submittedName>
        <fullName evidence="6">UTRA domain-containing protein</fullName>
    </submittedName>
</protein>
<dbReference type="EMBL" id="WENB01000003">
    <property type="protein sequence ID" value="KAF0413364.1"/>
    <property type="molecule type" value="Genomic_DNA"/>
</dbReference>
<dbReference type="InterPro" id="IPR000524">
    <property type="entry name" value="Tscrpt_reg_HTH_GntR"/>
</dbReference>
<proteinExistence type="predicted"/>
<dbReference type="InterPro" id="IPR011663">
    <property type="entry name" value="UTRA"/>
</dbReference>
<organism evidence="8 12">
    <name type="scientific">Pediococcus pentosaceus</name>
    <dbReference type="NCBI Taxonomy" id="1255"/>
    <lineage>
        <taxon>Bacteria</taxon>
        <taxon>Bacillati</taxon>
        <taxon>Bacillota</taxon>
        <taxon>Bacilli</taxon>
        <taxon>Lactobacillales</taxon>
        <taxon>Lactobacillaceae</taxon>
        <taxon>Pediococcus</taxon>
    </lineage>
</organism>
<name>A0A0N8VYT6_PEDPE</name>
<dbReference type="SMART" id="SM00866">
    <property type="entry name" value="UTRA"/>
    <property type="match status" value="1"/>
</dbReference>
<evidence type="ECO:0000259" key="4">
    <source>
        <dbReference type="PROSITE" id="PS50949"/>
    </source>
</evidence>
<dbReference type="EMBL" id="CP021474">
    <property type="protein sequence ID" value="ARW20457.1"/>
    <property type="molecule type" value="Genomic_DNA"/>
</dbReference>
<dbReference type="AlphaFoldDB" id="A0A0N8VYT6"/>
<dbReference type="InterPro" id="IPR036390">
    <property type="entry name" value="WH_DNA-bd_sf"/>
</dbReference>
<evidence type="ECO:0000313" key="9">
    <source>
        <dbReference type="EMBL" id="WEA57902.1"/>
    </source>
</evidence>
<evidence type="ECO:0000313" key="13">
    <source>
        <dbReference type="Proteomes" id="UP001214131"/>
    </source>
</evidence>
<dbReference type="InterPro" id="IPR050679">
    <property type="entry name" value="Bact_HTH_transcr_reg"/>
</dbReference>
<dbReference type="Gene3D" id="1.10.10.10">
    <property type="entry name" value="Winged helix-like DNA-binding domain superfamily/Winged helix DNA-binding domain"/>
    <property type="match status" value="1"/>
</dbReference>
<dbReference type="Pfam" id="PF07702">
    <property type="entry name" value="UTRA"/>
    <property type="match status" value="1"/>
</dbReference>
<accession>A0A8G0ZI64</accession>
<feature type="domain" description="HTH gntR-type" evidence="4">
    <location>
        <begin position="1"/>
        <end position="65"/>
    </location>
</feature>
<gene>
    <name evidence="6" type="ORF">GBO79_05255</name>
    <name evidence="7" type="ORF">ITQ90_06485</name>
    <name evidence="8" type="ORF">ITQ97_06980</name>
    <name evidence="9" type="ORF">PWB86_03280</name>
    <name evidence="5" type="ORF">S100892_01914</name>
</gene>
<accession>A0A0N8VYT6</accession>
<dbReference type="CDD" id="cd07377">
    <property type="entry name" value="WHTH_GntR"/>
    <property type="match status" value="1"/>
</dbReference>
<dbReference type="PANTHER" id="PTHR44846:SF4">
    <property type="entry name" value="HTH GNTR-TYPE DOMAIN-CONTAINING PROTEIN"/>
    <property type="match status" value="1"/>
</dbReference>
<keyword evidence="11" id="KW-1185">Reference proteome</keyword>
<sequence>MYTNIANDLIDKIKHHLFEEKLPTEYELMQEYDVSRNTIRKAVDILSQKGLVRRVQGSGYYINDFGPRADQTINLTMGVSEGFNHLKLTSRVITFDRVVADEALAAEFGCLVGDDLYRVIRYRFRNRQAYTLEYAYYEREEVPFLPIEAAHDSLLEFIRNEYGVSVDTSDQYVGIESFTSEAAFITGLPQGDKYIVLYQSHYRKNNVLFNFSKTYYLDRKIRFYFHASNQS</sequence>
<reference evidence="5 10" key="1">
    <citation type="submission" date="2017-05" db="EMBL/GenBank/DDBJ databases">
        <title>Genome sequence of Pediococcus pentosaceus strain SRCM100892.</title>
        <authorList>
            <person name="Cho S.H."/>
        </authorList>
    </citation>
    <scope>NUCLEOTIDE SEQUENCE [LARGE SCALE GENOMIC DNA]</scope>
    <source>
        <strain evidence="5 10">SRCM100892</strain>
    </source>
</reference>
<evidence type="ECO:0000313" key="7">
    <source>
        <dbReference type="EMBL" id="MBF7115133.1"/>
    </source>
</evidence>
<dbReference type="InterPro" id="IPR036388">
    <property type="entry name" value="WH-like_DNA-bd_sf"/>
</dbReference>
<keyword evidence="3" id="KW-0804">Transcription</keyword>
<dbReference type="SUPFAM" id="SSF46785">
    <property type="entry name" value="Winged helix' DNA-binding domain"/>
    <property type="match status" value="1"/>
</dbReference>
<dbReference type="Pfam" id="PF00392">
    <property type="entry name" value="GntR"/>
    <property type="match status" value="1"/>
</dbReference>